<dbReference type="SUPFAM" id="SSF47336">
    <property type="entry name" value="ACP-like"/>
    <property type="match status" value="1"/>
</dbReference>
<dbReference type="PROSITE" id="PS50075">
    <property type="entry name" value="CARRIER"/>
    <property type="match status" value="1"/>
</dbReference>
<accession>A0ABN1TB79</accession>
<comment type="caution">
    <text evidence="2">The sequence shown here is derived from an EMBL/GenBank/DDBJ whole genome shotgun (WGS) entry which is preliminary data.</text>
</comment>
<dbReference type="InterPro" id="IPR036736">
    <property type="entry name" value="ACP-like_sf"/>
</dbReference>
<feature type="domain" description="Carrier" evidence="1">
    <location>
        <begin position="1"/>
        <end position="80"/>
    </location>
</feature>
<evidence type="ECO:0000313" key="2">
    <source>
        <dbReference type="EMBL" id="GAA1072754.1"/>
    </source>
</evidence>
<gene>
    <name evidence="2" type="ORF">GCM10009663_10630</name>
</gene>
<reference evidence="2 3" key="1">
    <citation type="journal article" date="2019" name="Int. J. Syst. Evol. Microbiol.">
        <title>The Global Catalogue of Microorganisms (GCM) 10K type strain sequencing project: providing services to taxonomists for standard genome sequencing and annotation.</title>
        <authorList>
            <consortium name="The Broad Institute Genomics Platform"/>
            <consortium name="The Broad Institute Genome Sequencing Center for Infectious Disease"/>
            <person name="Wu L."/>
            <person name="Ma J."/>
        </authorList>
    </citation>
    <scope>NUCLEOTIDE SEQUENCE [LARGE SCALE GENOMIC DNA]</scope>
    <source>
        <strain evidence="2 3">JCM 13002</strain>
    </source>
</reference>
<dbReference type="Proteomes" id="UP001499987">
    <property type="component" value="Unassembled WGS sequence"/>
</dbReference>
<keyword evidence="3" id="KW-1185">Reference proteome</keyword>
<evidence type="ECO:0000313" key="3">
    <source>
        <dbReference type="Proteomes" id="UP001499987"/>
    </source>
</evidence>
<dbReference type="InterPro" id="IPR009081">
    <property type="entry name" value="PP-bd_ACP"/>
</dbReference>
<dbReference type="Pfam" id="PF00550">
    <property type="entry name" value="PP-binding"/>
    <property type="match status" value="1"/>
</dbReference>
<proteinExistence type="predicted"/>
<evidence type="ECO:0000259" key="1">
    <source>
        <dbReference type="PROSITE" id="PS50075"/>
    </source>
</evidence>
<dbReference type="Gene3D" id="1.10.1200.10">
    <property type="entry name" value="ACP-like"/>
    <property type="match status" value="1"/>
</dbReference>
<dbReference type="EMBL" id="BAAALD010000006">
    <property type="protein sequence ID" value="GAA1072754.1"/>
    <property type="molecule type" value="Genomic_DNA"/>
</dbReference>
<dbReference type="RefSeq" id="WP_344622305.1">
    <property type="nucleotide sequence ID" value="NZ_BAAALD010000006.1"/>
</dbReference>
<sequence length="80" mass="8930">MNQDQAEELVKEVLLDIVPDADFTETDAQADLRQELELDSMDFLTLVERLSARAGCRIDEDDYPRMATLAGSAALLAERT</sequence>
<organism evidence="2 3">
    <name type="scientific">Kitasatospora arboriphila</name>
    <dbReference type="NCBI Taxonomy" id="258052"/>
    <lineage>
        <taxon>Bacteria</taxon>
        <taxon>Bacillati</taxon>
        <taxon>Actinomycetota</taxon>
        <taxon>Actinomycetes</taxon>
        <taxon>Kitasatosporales</taxon>
        <taxon>Streptomycetaceae</taxon>
        <taxon>Kitasatospora</taxon>
    </lineage>
</organism>
<name>A0ABN1TB79_9ACTN</name>
<protein>
    <submittedName>
        <fullName evidence="2">Acyl carrier protein</fullName>
    </submittedName>
</protein>